<accession>E8ZHW7</accession>
<keyword evidence="2" id="KW-1185">Reference proteome</keyword>
<name>E8ZHW7_MYCHL</name>
<dbReference type="AlphaFoldDB" id="E8ZHW7"/>
<dbReference type="EMBL" id="FR773153">
    <property type="protein sequence ID" value="CBY92738.1"/>
    <property type="molecule type" value="Genomic_DNA"/>
</dbReference>
<dbReference type="KEGG" id="mha:HF1_07300"/>
<dbReference type="HOGENOM" id="CLU_098620_1_1_14"/>
<proteinExistence type="predicted"/>
<evidence type="ECO:0000313" key="2">
    <source>
        <dbReference type="Proteomes" id="UP000008637"/>
    </source>
</evidence>
<dbReference type="OrthoDB" id="9829037at2"/>
<reference evidence="1 2" key="1">
    <citation type="journal article" date="2011" name="J. Bacteriol.">
        <title>Complete genome sequence of Mycoplasma haemofelis, a hemotropic mycoplasma.</title>
        <authorList>
            <person name="Barker E.N."/>
            <person name="Helps C.R."/>
            <person name="Peters I.R."/>
            <person name="Darby A.C."/>
            <person name="Radford A.D."/>
            <person name="Tasker S."/>
        </authorList>
    </citation>
    <scope>NUCLEOTIDE SEQUENCE [LARGE SCALE GENOMIC DNA]</scope>
    <source>
        <strain evidence="1 2">Langford 1</strain>
    </source>
</reference>
<organism evidence="1 2">
    <name type="scientific">Mycoplasma haemofelis (strain Langford 1)</name>
    <name type="common">Haemobartonella felis</name>
    <dbReference type="NCBI Taxonomy" id="941640"/>
    <lineage>
        <taxon>Bacteria</taxon>
        <taxon>Bacillati</taxon>
        <taxon>Mycoplasmatota</taxon>
        <taxon>Mollicutes</taxon>
        <taxon>Mycoplasmataceae</taxon>
        <taxon>Mycoplasma</taxon>
    </lineage>
</organism>
<gene>
    <name evidence="1" type="ordered locus">HF1_07300</name>
</gene>
<protein>
    <submittedName>
        <fullName evidence="1">Uncharacterized protein</fullName>
    </submittedName>
</protein>
<dbReference type="Proteomes" id="UP000008637">
    <property type="component" value="Chromosome"/>
</dbReference>
<evidence type="ECO:0000313" key="1">
    <source>
        <dbReference type="EMBL" id="CBY92738.1"/>
    </source>
</evidence>
<sequence length="203" mass="22120">MSALTKAAVATGGAAGIGGGGFLVHQLSQAPNVPIKTLVSKESTKVLLKKAGDAEAWKTKWGAYKTQDVWGLNKGAGSDVPEEFKDKCLNLLESKVKGKESKLYSEFLSYCSRDKTIADRLSDEGRKLAEDTDSAFWNGKFDAYKAQTNTKTIPNITIGHTELNTSNDSLNKLKNGCKEAIQKPVTDESYSNVFQNIKEFCTK</sequence>